<dbReference type="AlphaFoldDB" id="A0A401TTL7"/>
<dbReference type="EMBL" id="BEZZ01171748">
    <property type="protein sequence ID" value="GCC45994.1"/>
    <property type="molecule type" value="Genomic_DNA"/>
</dbReference>
<dbReference type="Proteomes" id="UP000287033">
    <property type="component" value="Unassembled WGS sequence"/>
</dbReference>
<comment type="caution">
    <text evidence="2">The sequence shown here is derived from an EMBL/GenBank/DDBJ whole genome shotgun (WGS) entry which is preliminary data.</text>
</comment>
<feature type="compositionally biased region" description="Polar residues" evidence="1">
    <location>
        <begin position="37"/>
        <end position="46"/>
    </location>
</feature>
<accession>A0A401TTL7</accession>
<evidence type="ECO:0000313" key="2">
    <source>
        <dbReference type="EMBL" id="GCC45994.1"/>
    </source>
</evidence>
<evidence type="ECO:0000256" key="1">
    <source>
        <dbReference type="SAM" id="MobiDB-lite"/>
    </source>
</evidence>
<organism evidence="2 3">
    <name type="scientific">Chiloscyllium punctatum</name>
    <name type="common">Brownbanded bambooshark</name>
    <name type="synonym">Hemiscyllium punctatum</name>
    <dbReference type="NCBI Taxonomy" id="137246"/>
    <lineage>
        <taxon>Eukaryota</taxon>
        <taxon>Metazoa</taxon>
        <taxon>Chordata</taxon>
        <taxon>Craniata</taxon>
        <taxon>Vertebrata</taxon>
        <taxon>Chondrichthyes</taxon>
        <taxon>Elasmobranchii</taxon>
        <taxon>Galeomorphii</taxon>
        <taxon>Galeoidea</taxon>
        <taxon>Orectolobiformes</taxon>
        <taxon>Hemiscylliidae</taxon>
        <taxon>Chiloscyllium</taxon>
    </lineage>
</organism>
<evidence type="ECO:0000313" key="3">
    <source>
        <dbReference type="Proteomes" id="UP000287033"/>
    </source>
</evidence>
<feature type="region of interest" description="Disordered" evidence="1">
    <location>
        <begin position="15"/>
        <end position="46"/>
    </location>
</feature>
<gene>
    <name evidence="2" type="ORF">chiPu_0029985</name>
</gene>
<name>A0A401TTL7_CHIPU</name>
<reference evidence="2 3" key="1">
    <citation type="journal article" date="2018" name="Nat. Ecol. Evol.">
        <title>Shark genomes provide insights into elasmobranch evolution and the origin of vertebrates.</title>
        <authorList>
            <person name="Hara Y"/>
            <person name="Yamaguchi K"/>
            <person name="Onimaru K"/>
            <person name="Kadota M"/>
            <person name="Koyanagi M"/>
            <person name="Keeley SD"/>
            <person name="Tatsumi K"/>
            <person name="Tanaka K"/>
            <person name="Motone F"/>
            <person name="Kageyama Y"/>
            <person name="Nozu R"/>
            <person name="Adachi N"/>
            <person name="Nishimura O"/>
            <person name="Nakagawa R"/>
            <person name="Tanegashima C"/>
            <person name="Kiyatake I"/>
            <person name="Matsumoto R"/>
            <person name="Murakumo K"/>
            <person name="Nishida K"/>
            <person name="Terakita A"/>
            <person name="Kuratani S"/>
            <person name="Sato K"/>
            <person name="Hyodo S Kuraku.S."/>
        </authorList>
    </citation>
    <scope>NUCLEOTIDE SEQUENCE [LARGE SCALE GENOMIC DNA]</scope>
</reference>
<keyword evidence="3" id="KW-1185">Reference proteome</keyword>
<feature type="non-terminal residue" evidence="2">
    <location>
        <position position="46"/>
    </location>
</feature>
<protein>
    <submittedName>
        <fullName evidence="2">Uncharacterized protein</fullName>
    </submittedName>
</protein>
<sequence length="46" mass="4914">MISVFPLNLLGGSPQSVAPGRISEQSRLHPDPYQLLGPTTSRLANP</sequence>
<proteinExistence type="predicted"/>